<dbReference type="SMART" id="SM00717">
    <property type="entry name" value="SANT"/>
    <property type="match status" value="2"/>
</dbReference>
<dbReference type="PANTHER" id="PTHR45614:SF238">
    <property type="entry name" value="MYB-LIKE TRANSCRIPTION FACTOR (EUROFUNG)"/>
    <property type="match status" value="1"/>
</dbReference>
<dbReference type="PROSITE" id="PS50090">
    <property type="entry name" value="MYB_LIKE"/>
    <property type="match status" value="1"/>
</dbReference>
<organism evidence="4 5">
    <name type="scientific">Elsinoe australis</name>
    <dbReference type="NCBI Taxonomy" id="40998"/>
    <lineage>
        <taxon>Eukaryota</taxon>
        <taxon>Fungi</taxon>
        <taxon>Dikarya</taxon>
        <taxon>Ascomycota</taxon>
        <taxon>Pezizomycotina</taxon>
        <taxon>Dothideomycetes</taxon>
        <taxon>Dothideomycetidae</taxon>
        <taxon>Myriangiales</taxon>
        <taxon>Elsinoaceae</taxon>
        <taxon>Elsinoe</taxon>
    </lineage>
</organism>
<dbReference type="EMBL" id="PTQR01000054">
    <property type="protein sequence ID" value="TKX23184.1"/>
    <property type="molecule type" value="Genomic_DNA"/>
</dbReference>
<dbReference type="InterPro" id="IPR001005">
    <property type="entry name" value="SANT/Myb"/>
</dbReference>
<proteinExistence type="predicted"/>
<dbReference type="InterPro" id="IPR009057">
    <property type="entry name" value="Homeodomain-like_sf"/>
</dbReference>
<dbReference type="InterPro" id="IPR017930">
    <property type="entry name" value="Myb_dom"/>
</dbReference>
<dbReference type="GO" id="GO:0005634">
    <property type="term" value="C:nucleus"/>
    <property type="evidence" value="ECO:0007669"/>
    <property type="project" value="TreeGrafter"/>
</dbReference>
<evidence type="ECO:0000313" key="5">
    <source>
        <dbReference type="Proteomes" id="UP000308133"/>
    </source>
</evidence>
<feature type="domain" description="HTH myb-type" evidence="3">
    <location>
        <begin position="232"/>
        <end position="285"/>
    </location>
</feature>
<comment type="caution">
    <text evidence="4">The sequence shown here is derived from an EMBL/GenBank/DDBJ whole genome shotgun (WGS) entry which is preliminary data.</text>
</comment>
<feature type="region of interest" description="Disordered" evidence="1">
    <location>
        <begin position="30"/>
        <end position="83"/>
    </location>
</feature>
<feature type="region of interest" description="Disordered" evidence="1">
    <location>
        <begin position="193"/>
        <end position="243"/>
    </location>
</feature>
<feature type="domain" description="Myb-like" evidence="2">
    <location>
        <begin position="232"/>
        <end position="281"/>
    </location>
</feature>
<dbReference type="GO" id="GO:0000978">
    <property type="term" value="F:RNA polymerase II cis-regulatory region sequence-specific DNA binding"/>
    <property type="evidence" value="ECO:0007669"/>
    <property type="project" value="TreeGrafter"/>
</dbReference>
<dbReference type="Gene3D" id="1.10.10.60">
    <property type="entry name" value="Homeodomain-like"/>
    <property type="match status" value="1"/>
</dbReference>
<dbReference type="PANTHER" id="PTHR45614">
    <property type="entry name" value="MYB PROTEIN-RELATED"/>
    <property type="match status" value="1"/>
</dbReference>
<name>A0A4U7B4Y1_9PEZI</name>
<evidence type="ECO:0000313" key="4">
    <source>
        <dbReference type="EMBL" id="TKX23184.1"/>
    </source>
</evidence>
<dbReference type="PROSITE" id="PS51294">
    <property type="entry name" value="HTH_MYB"/>
    <property type="match status" value="1"/>
</dbReference>
<dbReference type="SUPFAM" id="SSF46689">
    <property type="entry name" value="Homeodomain-like"/>
    <property type="match status" value="1"/>
</dbReference>
<evidence type="ECO:0000256" key="1">
    <source>
        <dbReference type="SAM" id="MobiDB-lite"/>
    </source>
</evidence>
<dbReference type="Proteomes" id="UP000308133">
    <property type="component" value="Unassembled WGS sequence"/>
</dbReference>
<feature type="compositionally biased region" description="Polar residues" evidence="1">
    <location>
        <begin position="207"/>
        <end position="224"/>
    </location>
</feature>
<dbReference type="GO" id="GO:0000981">
    <property type="term" value="F:DNA-binding transcription factor activity, RNA polymerase II-specific"/>
    <property type="evidence" value="ECO:0007669"/>
    <property type="project" value="TreeGrafter"/>
</dbReference>
<feature type="region of interest" description="Disordered" evidence="1">
    <location>
        <begin position="130"/>
        <end position="175"/>
    </location>
</feature>
<dbReference type="GO" id="GO:0045944">
    <property type="term" value="P:positive regulation of transcription by RNA polymerase II"/>
    <property type="evidence" value="ECO:0007669"/>
    <property type="project" value="TreeGrafter"/>
</dbReference>
<keyword evidence="4" id="KW-0238">DNA-binding</keyword>
<evidence type="ECO:0000259" key="3">
    <source>
        <dbReference type="PROSITE" id="PS51294"/>
    </source>
</evidence>
<sequence>MAPVNLPRVSLQPALILLLPKQQRSSAAAQQCSIAALQRPRGSTHHHLPGSARPWDELPDTPQLPSKRYKNEDGTASPAPHQMSHANYITSSFSNPYHTTYGAPQNPFSYPQQSYVTHQMPLGQASQHVPTHYQQSMAHPLQSYQPPPPPISPSTSRKRGASEMETPTIGSNVGATAFNTYPMSTQGMMGAPPLPPTGQPSGLGITTVPSQSLEGDPSSASQAPETLAPPIKKGRTNTPWTPAEEQRLKQMRETGNSWSEIAKTFPNRTEGSVKKHWYKDMHYAEFGEDEGSFKAALISAIKEYEQNKWKTIGQKVGKPAKACEQFAREHLNKS</sequence>
<accession>A0A4U7B4Y1</accession>
<evidence type="ECO:0000259" key="2">
    <source>
        <dbReference type="PROSITE" id="PS50090"/>
    </source>
</evidence>
<protein>
    <submittedName>
        <fullName evidence="4">Myb-like DNA-binding domain-containing protein 3</fullName>
    </submittedName>
</protein>
<reference evidence="4 5" key="1">
    <citation type="submission" date="2018-02" db="EMBL/GenBank/DDBJ databases">
        <title>Draft genome sequences of Elsinoe sp., causing black scab on jojoba.</title>
        <authorList>
            <person name="Stodart B."/>
            <person name="Jeffress S."/>
            <person name="Ash G."/>
            <person name="Arun Chinnappa K."/>
        </authorList>
    </citation>
    <scope>NUCLEOTIDE SEQUENCE [LARGE SCALE GENOMIC DNA]</scope>
    <source>
        <strain evidence="4 5">Hillstone_2</strain>
    </source>
</reference>
<dbReference type="CDD" id="cd00167">
    <property type="entry name" value="SANT"/>
    <property type="match status" value="2"/>
</dbReference>
<dbReference type="GO" id="GO:0000278">
    <property type="term" value="P:mitotic cell cycle"/>
    <property type="evidence" value="ECO:0007669"/>
    <property type="project" value="TreeGrafter"/>
</dbReference>
<gene>
    <name evidence="4" type="ORF">C1H76_4249</name>
</gene>
<dbReference type="AlphaFoldDB" id="A0A4U7B4Y1"/>
<dbReference type="InterPro" id="IPR050560">
    <property type="entry name" value="MYB_TF"/>
</dbReference>
<dbReference type="Pfam" id="PF00249">
    <property type="entry name" value="Myb_DNA-binding"/>
    <property type="match status" value="1"/>
</dbReference>